<evidence type="ECO:0000259" key="6">
    <source>
        <dbReference type="Pfam" id="PF07219"/>
    </source>
</evidence>
<evidence type="ECO:0000256" key="4">
    <source>
        <dbReference type="ARBA" id="ARBA00023136"/>
    </source>
</evidence>
<dbReference type="Pfam" id="PF07219">
    <property type="entry name" value="HemY_N"/>
    <property type="match status" value="1"/>
</dbReference>
<name>A0A6F8VFJ5_9PROT</name>
<dbReference type="InterPro" id="IPR010817">
    <property type="entry name" value="HemY_N"/>
</dbReference>
<dbReference type="KEGG" id="slac:SKTS_34790"/>
<organism evidence="7 8">
    <name type="scientific">Sulfurimicrobium lacus</name>
    <dbReference type="NCBI Taxonomy" id="2715678"/>
    <lineage>
        <taxon>Bacteria</taxon>
        <taxon>Pseudomonadati</taxon>
        <taxon>Pseudomonadota</taxon>
        <taxon>Betaproteobacteria</taxon>
        <taxon>Nitrosomonadales</taxon>
        <taxon>Sulfuricellaceae</taxon>
        <taxon>Sulfurimicrobium</taxon>
    </lineage>
</organism>
<feature type="transmembrane region" description="Helical" evidence="5">
    <location>
        <begin position="36"/>
        <end position="56"/>
    </location>
</feature>
<accession>A0A6F8VFJ5</accession>
<keyword evidence="4 5" id="KW-0472">Membrane</keyword>
<dbReference type="EMBL" id="AP022853">
    <property type="protein sequence ID" value="BCB28593.1"/>
    <property type="molecule type" value="Genomic_DNA"/>
</dbReference>
<keyword evidence="2 5" id="KW-0812">Transmembrane</keyword>
<reference evidence="8" key="1">
    <citation type="submission" date="2020-03" db="EMBL/GenBank/DDBJ databases">
        <title>Complete genome sequence of sulfur-oxidizing bacterium skT11.</title>
        <authorList>
            <person name="Kanda M."/>
            <person name="Kojima H."/>
            <person name="Fukui M."/>
        </authorList>
    </citation>
    <scope>NUCLEOTIDE SEQUENCE [LARGE SCALE GENOMIC DNA]</scope>
    <source>
        <strain evidence="8">skT11</strain>
    </source>
</reference>
<evidence type="ECO:0000313" key="8">
    <source>
        <dbReference type="Proteomes" id="UP000502260"/>
    </source>
</evidence>
<evidence type="ECO:0000256" key="2">
    <source>
        <dbReference type="ARBA" id="ARBA00022692"/>
    </source>
</evidence>
<evidence type="ECO:0000313" key="7">
    <source>
        <dbReference type="EMBL" id="BCB28593.1"/>
    </source>
</evidence>
<feature type="domain" description="HemY N-terminal" evidence="6">
    <location>
        <begin position="23"/>
        <end position="127"/>
    </location>
</feature>
<evidence type="ECO:0000256" key="5">
    <source>
        <dbReference type="SAM" id="Phobius"/>
    </source>
</evidence>
<keyword evidence="8" id="KW-1185">Reference proteome</keyword>
<gene>
    <name evidence="7" type="ORF">SKTS_34790</name>
</gene>
<evidence type="ECO:0000256" key="3">
    <source>
        <dbReference type="ARBA" id="ARBA00022989"/>
    </source>
</evidence>
<dbReference type="AlphaFoldDB" id="A0A6F8VFJ5"/>
<protein>
    <recommendedName>
        <fullName evidence="6">HemY N-terminal domain-containing protein</fullName>
    </recommendedName>
</protein>
<comment type="subcellular location">
    <subcellularLocation>
        <location evidence="1">Membrane</location>
    </subcellularLocation>
</comment>
<evidence type="ECO:0000256" key="1">
    <source>
        <dbReference type="ARBA" id="ARBA00004370"/>
    </source>
</evidence>
<dbReference type="GO" id="GO:0016020">
    <property type="term" value="C:membrane"/>
    <property type="evidence" value="ECO:0007669"/>
    <property type="project" value="UniProtKB-SubCell"/>
</dbReference>
<keyword evidence="3 5" id="KW-1133">Transmembrane helix</keyword>
<dbReference type="Proteomes" id="UP000502260">
    <property type="component" value="Chromosome"/>
</dbReference>
<proteinExistence type="predicted"/>
<sequence length="155" mass="16978">MLRVLAILALAVAITMAVQYNPGYVVVVYPPYRAELSLSLVIVMLLAVFFLAYGLLRLGAHTLNLPDEVHAFKQERQREKARSAMSEAVAEFAAGHYDKAENFAVSAIELGEDAEVNALIAARCAHQLKAFDRRDAYLAQVDKTCSDYPDTGMAG</sequence>